<dbReference type="AlphaFoldDB" id="A0A212LB41"/>
<sequence length="101" mass="11136">MISQDEIHKILAEALEITQEGSEATHKYSPSLSLMGVDGILDSLDTMLFLDNIDDLLTRKMGKSVAVAMDSAFEHEENPYRTMQSLAEYLTSVLNGEGGQE</sequence>
<name>A0A212LB41_9BACT</name>
<evidence type="ECO:0000313" key="1">
    <source>
        <dbReference type="EMBL" id="SCM74792.1"/>
    </source>
</evidence>
<dbReference type="RefSeq" id="WP_179981327.1">
    <property type="nucleotide sequence ID" value="NZ_LT608333.1"/>
</dbReference>
<proteinExistence type="predicted"/>
<dbReference type="EMBL" id="FMJC01000002">
    <property type="protein sequence ID" value="SCM74792.1"/>
    <property type="molecule type" value="Genomic_DNA"/>
</dbReference>
<reference evidence="1" key="1">
    <citation type="submission" date="2016-08" db="EMBL/GenBank/DDBJ databases">
        <authorList>
            <person name="Seilhamer J.J."/>
        </authorList>
    </citation>
    <scope>NUCLEOTIDE SEQUENCE</scope>
    <source>
        <strain evidence="1">86-1</strain>
    </source>
</reference>
<protein>
    <recommendedName>
        <fullName evidence="2">Carrier domain-containing protein</fullName>
    </recommendedName>
</protein>
<gene>
    <name evidence="1" type="ORF">KL86DES1_22156</name>
</gene>
<accession>A0A212LB41</accession>
<organism evidence="1">
    <name type="scientific">uncultured Desulfovibrio sp</name>
    <dbReference type="NCBI Taxonomy" id="167968"/>
    <lineage>
        <taxon>Bacteria</taxon>
        <taxon>Pseudomonadati</taxon>
        <taxon>Thermodesulfobacteriota</taxon>
        <taxon>Desulfovibrionia</taxon>
        <taxon>Desulfovibrionales</taxon>
        <taxon>Desulfovibrionaceae</taxon>
        <taxon>Desulfovibrio</taxon>
        <taxon>environmental samples</taxon>
    </lineage>
</organism>
<evidence type="ECO:0008006" key="2">
    <source>
        <dbReference type="Google" id="ProtNLM"/>
    </source>
</evidence>